<evidence type="ECO:0000256" key="2">
    <source>
        <dbReference type="ARBA" id="ARBA00022525"/>
    </source>
</evidence>
<dbReference type="GO" id="GO:0050482">
    <property type="term" value="P:arachidonate secretion"/>
    <property type="evidence" value="ECO:0007669"/>
    <property type="project" value="InterPro"/>
</dbReference>
<comment type="caution">
    <text evidence="4">The sequence shown here is derived from an EMBL/GenBank/DDBJ whole genome shotgun (WGS) entry which is preliminary data.</text>
</comment>
<feature type="signal peptide" evidence="3">
    <location>
        <begin position="1"/>
        <end position="23"/>
    </location>
</feature>
<reference evidence="4 5" key="1">
    <citation type="submission" date="2019-05" db="EMBL/GenBank/DDBJ databases">
        <title>Another draft genome of Portunus trituberculatus and its Hox gene families provides insights of decapod evolution.</title>
        <authorList>
            <person name="Jeong J.-H."/>
            <person name="Song I."/>
            <person name="Kim S."/>
            <person name="Choi T."/>
            <person name="Kim D."/>
            <person name="Ryu S."/>
            <person name="Kim W."/>
        </authorList>
    </citation>
    <scope>NUCLEOTIDE SEQUENCE [LARGE SCALE GENOMIC DNA]</scope>
    <source>
        <tissue evidence="4">Muscle</tissue>
    </source>
</reference>
<dbReference type="SUPFAM" id="SSF48619">
    <property type="entry name" value="Phospholipase A2, PLA2"/>
    <property type="match status" value="1"/>
</dbReference>
<gene>
    <name evidence="4" type="primary">PLA2G12B</name>
    <name evidence="4" type="ORF">E2C01_021967</name>
</gene>
<proteinExistence type="predicted"/>
<dbReference type="OrthoDB" id="3935740at2759"/>
<dbReference type="InterPro" id="IPR010711">
    <property type="entry name" value="PLA2G12"/>
</dbReference>
<dbReference type="GO" id="GO:0005576">
    <property type="term" value="C:extracellular region"/>
    <property type="evidence" value="ECO:0007669"/>
    <property type="project" value="UniProtKB-SubCell"/>
</dbReference>
<accession>A0A5B7E6C1</accession>
<dbReference type="GO" id="GO:0006644">
    <property type="term" value="P:phospholipid metabolic process"/>
    <property type="evidence" value="ECO:0007669"/>
    <property type="project" value="InterPro"/>
</dbReference>
<keyword evidence="3" id="KW-0732">Signal</keyword>
<dbReference type="PANTHER" id="PTHR12824:SF8">
    <property type="entry name" value="GXIVSPLA2, ISOFORM A"/>
    <property type="match status" value="1"/>
</dbReference>
<sequence>MKQLAVAVLVVLMVVAASNVASGEAYFETLYEMMVEAKDTLKEVAESVNQGLKTVAHTIKFVETFIDSTVEEDCIFKCPRKRIPVRNMNHIPQANGCGSLGMFFEKEDLPRSEMVDCCNHHDLCYDTCGADKDNCDMKFKRCLYSTCDVGREEGNIIAEKKCKGGAKLLYTATMALGCTSFKEAQKEACLCVDAKDIPGTRNEL</sequence>
<name>A0A5B7E6C1_PORTR</name>
<dbReference type="Proteomes" id="UP000324222">
    <property type="component" value="Unassembled WGS sequence"/>
</dbReference>
<keyword evidence="5" id="KW-1185">Reference proteome</keyword>
<dbReference type="GO" id="GO:0005509">
    <property type="term" value="F:calcium ion binding"/>
    <property type="evidence" value="ECO:0007669"/>
    <property type="project" value="InterPro"/>
</dbReference>
<dbReference type="PANTHER" id="PTHR12824">
    <property type="entry name" value="GROUP XII SECRETORY PHOSPHOLIPASE A2 FAMILY MEMBER"/>
    <property type="match status" value="1"/>
</dbReference>
<dbReference type="GO" id="GO:0016042">
    <property type="term" value="P:lipid catabolic process"/>
    <property type="evidence" value="ECO:0007669"/>
    <property type="project" value="InterPro"/>
</dbReference>
<comment type="subcellular location">
    <subcellularLocation>
        <location evidence="1">Secreted</location>
    </subcellularLocation>
</comment>
<dbReference type="AlphaFoldDB" id="A0A5B7E6C1"/>
<evidence type="ECO:0000256" key="3">
    <source>
        <dbReference type="SAM" id="SignalP"/>
    </source>
</evidence>
<dbReference type="EMBL" id="VSRR010001961">
    <property type="protein sequence ID" value="MPC28756.1"/>
    <property type="molecule type" value="Genomic_DNA"/>
</dbReference>
<dbReference type="GO" id="GO:0004623">
    <property type="term" value="F:phospholipase A2 activity"/>
    <property type="evidence" value="ECO:0007669"/>
    <property type="project" value="InterPro"/>
</dbReference>
<dbReference type="InterPro" id="IPR036444">
    <property type="entry name" value="PLipase_A2_dom_sf"/>
</dbReference>
<feature type="chain" id="PRO_5022741653" evidence="3">
    <location>
        <begin position="24"/>
        <end position="204"/>
    </location>
</feature>
<evidence type="ECO:0000313" key="5">
    <source>
        <dbReference type="Proteomes" id="UP000324222"/>
    </source>
</evidence>
<dbReference type="Gene3D" id="1.20.90.10">
    <property type="entry name" value="Phospholipase A2 domain"/>
    <property type="match status" value="1"/>
</dbReference>
<organism evidence="4 5">
    <name type="scientific">Portunus trituberculatus</name>
    <name type="common">Swimming crab</name>
    <name type="synonym">Neptunus trituberculatus</name>
    <dbReference type="NCBI Taxonomy" id="210409"/>
    <lineage>
        <taxon>Eukaryota</taxon>
        <taxon>Metazoa</taxon>
        <taxon>Ecdysozoa</taxon>
        <taxon>Arthropoda</taxon>
        <taxon>Crustacea</taxon>
        <taxon>Multicrustacea</taxon>
        <taxon>Malacostraca</taxon>
        <taxon>Eumalacostraca</taxon>
        <taxon>Eucarida</taxon>
        <taxon>Decapoda</taxon>
        <taxon>Pleocyemata</taxon>
        <taxon>Brachyura</taxon>
        <taxon>Eubrachyura</taxon>
        <taxon>Portunoidea</taxon>
        <taxon>Portunidae</taxon>
        <taxon>Portuninae</taxon>
        <taxon>Portunus</taxon>
    </lineage>
</organism>
<evidence type="ECO:0000313" key="4">
    <source>
        <dbReference type="EMBL" id="MPC28756.1"/>
    </source>
</evidence>
<keyword evidence="2" id="KW-0964">Secreted</keyword>
<dbReference type="Pfam" id="PF06951">
    <property type="entry name" value="PLA2G12"/>
    <property type="match status" value="1"/>
</dbReference>
<dbReference type="InterPro" id="IPR033113">
    <property type="entry name" value="PLA2_histidine"/>
</dbReference>
<dbReference type="PROSITE" id="PS00118">
    <property type="entry name" value="PA2_HIS"/>
    <property type="match status" value="1"/>
</dbReference>
<protein>
    <submittedName>
        <fullName evidence="4">Group XIIB secretory phospholipase A2-like protein</fullName>
    </submittedName>
</protein>
<evidence type="ECO:0000256" key="1">
    <source>
        <dbReference type="ARBA" id="ARBA00004613"/>
    </source>
</evidence>